<dbReference type="Proteomes" id="UP001212997">
    <property type="component" value="Unassembled WGS sequence"/>
</dbReference>
<feature type="compositionally biased region" description="Acidic residues" evidence="1">
    <location>
        <begin position="132"/>
        <end position="152"/>
    </location>
</feature>
<feature type="compositionally biased region" description="Low complexity" evidence="1">
    <location>
        <begin position="331"/>
        <end position="340"/>
    </location>
</feature>
<protein>
    <recommendedName>
        <fullName evidence="2">BTB domain-containing protein</fullName>
    </recommendedName>
</protein>
<dbReference type="PROSITE" id="PS50097">
    <property type="entry name" value="BTB"/>
    <property type="match status" value="1"/>
</dbReference>
<feature type="compositionally biased region" description="Low complexity" evidence="1">
    <location>
        <begin position="347"/>
        <end position="358"/>
    </location>
</feature>
<organism evidence="3 4">
    <name type="scientific">Meripilus lineatus</name>
    <dbReference type="NCBI Taxonomy" id="2056292"/>
    <lineage>
        <taxon>Eukaryota</taxon>
        <taxon>Fungi</taxon>
        <taxon>Dikarya</taxon>
        <taxon>Basidiomycota</taxon>
        <taxon>Agaricomycotina</taxon>
        <taxon>Agaricomycetes</taxon>
        <taxon>Polyporales</taxon>
        <taxon>Meripilaceae</taxon>
        <taxon>Meripilus</taxon>
    </lineage>
</organism>
<feature type="compositionally biased region" description="Basic residues" evidence="1">
    <location>
        <begin position="395"/>
        <end position="405"/>
    </location>
</feature>
<feature type="compositionally biased region" description="Low complexity" evidence="1">
    <location>
        <begin position="384"/>
        <end position="394"/>
    </location>
</feature>
<evidence type="ECO:0000313" key="4">
    <source>
        <dbReference type="Proteomes" id="UP001212997"/>
    </source>
</evidence>
<dbReference type="InterPro" id="IPR011333">
    <property type="entry name" value="SKP1/BTB/POZ_sf"/>
</dbReference>
<keyword evidence="4" id="KW-1185">Reference proteome</keyword>
<name>A0AAD5V0C7_9APHY</name>
<feature type="compositionally biased region" description="Acidic residues" evidence="1">
    <location>
        <begin position="85"/>
        <end position="96"/>
    </location>
</feature>
<dbReference type="Pfam" id="PF00651">
    <property type="entry name" value="BTB"/>
    <property type="match status" value="1"/>
</dbReference>
<feature type="compositionally biased region" description="Basic and acidic residues" evidence="1">
    <location>
        <begin position="97"/>
        <end position="131"/>
    </location>
</feature>
<feature type="compositionally biased region" description="Polar residues" evidence="1">
    <location>
        <begin position="369"/>
        <end position="379"/>
    </location>
</feature>
<reference evidence="3" key="1">
    <citation type="submission" date="2022-07" db="EMBL/GenBank/DDBJ databases">
        <title>Genome Sequence of Physisporinus lineatus.</title>
        <authorList>
            <person name="Buettner E."/>
        </authorList>
    </citation>
    <scope>NUCLEOTIDE SEQUENCE</scope>
    <source>
        <strain evidence="3">VT162</strain>
    </source>
</reference>
<proteinExistence type="predicted"/>
<evidence type="ECO:0000256" key="1">
    <source>
        <dbReference type="SAM" id="MobiDB-lite"/>
    </source>
</evidence>
<dbReference type="InterPro" id="IPR000210">
    <property type="entry name" value="BTB/POZ_dom"/>
</dbReference>
<feature type="region of interest" description="Disordered" evidence="1">
    <location>
        <begin position="1"/>
        <end position="44"/>
    </location>
</feature>
<evidence type="ECO:0000259" key="2">
    <source>
        <dbReference type="PROSITE" id="PS50097"/>
    </source>
</evidence>
<dbReference type="EMBL" id="JANAWD010000269">
    <property type="protein sequence ID" value="KAJ3482528.1"/>
    <property type="molecule type" value="Genomic_DNA"/>
</dbReference>
<comment type="caution">
    <text evidence="3">The sequence shown here is derived from an EMBL/GenBank/DDBJ whole genome shotgun (WGS) entry which is preliminary data.</text>
</comment>
<dbReference type="CDD" id="cd18186">
    <property type="entry name" value="BTB_POZ_ZBTB_KLHL-like"/>
    <property type="match status" value="1"/>
</dbReference>
<dbReference type="AlphaFoldDB" id="A0AAD5V0C7"/>
<dbReference type="Gene3D" id="3.30.710.10">
    <property type="entry name" value="Potassium Channel Kv1.1, Chain A"/>
    <property type="match status" value="1"/>
</dbReference>
<feature type="compositionally biased region" description="Low complexity" evidence="1">
    <location>
        <begin position="179"/>
        <end position="196"/>
    </location>
</feature>
<evidence type="ECO:0000313" key="3">
    <source>
        <dbReference type="EMBL" id="KAJ3482528.1"/>
    </source>
</evidence>
<gene>
    <name evidence="3" type="ORF">NLI96_g6925</name>
</gene>
<feature type="region of interest" description="Disordered" evidence="1">
    <location>
        <begin position="64"/>
        <end position="408"/>
    </location>
</feature>
<accession>A0AAD5V0C7</accession>
<feature type="domain" description="BTB" evidence="2">
    <location>
        <begin position="415"/>
        <end position="489"/>
    </location>
</feature>
<sequence length="756" mass="83495">MGQTSSASPKKRKDPPSDPQIASKKQHTSYSDLEVASDEDSEELPVNVTSLYKKSVAVKKELVLEAKGTPIDSKGLGSPQFPIEIESDSGSSDDEPDKQSDIEDIDDVAKGHVDSSDDELRSDKGSMKDKEEESDESTDADDNGVQESDEEGDKPSHSPMRTTPEGDQPSTVCLPVPPTLSKSLSTTSSKTIESTPSVPPGLPFKPAQMVIPASPSLQVSSAKDAPPTNPTHQSSKSLPFRDLNRPPKTPNPPPKKRPSLVQPQRQSAASPDARKQNHQLSRTDSAARVEEMLDISDQGPGQQRAPEGRQVTQLISNKGFVPQSPPLSRASTTSSTSSSSQISKMCQPVSQSQSQSQIEPPPSTQPTQRSRMSPPSQSVIPRPSQVLSSASQSLSKKRRAVPKHTKHEDYWPSDGSVVIIVQGTAFRLHSSTLSMESSYFKDLLSNMDIMAVDLDDDDVPPRLEGRPVYELTNVTMSDFENLLKTFRDGITYRHGLPPFDFIASVLRASHALKFEKSYHFALDTLRDMWPTSLAKVTETRIPHAAATVVLARTCNEPSLLKRPFYELLRTAFLGQEKVDDVLDVSSPDEIDEEARYQIISRKDLVSLIRCDKLMLLRWLQVVARPPSPPSYPCPLTIQEAHIPALEEGPQGGPPNDMAVDVSVPPEQAAAREKCQEAHKCFHLHWAQKVRDSGLFEEYTSDPICGLERLCEIDWAQFGFCEGCVSSWRMSWQNTREKLWNDMDLWFGLDNNEVVEG</sequence>
<dbReference type="SMART" id="SM00225">
    <property type="entry name" value="BTB"/>
    <property type="match status" value="1"/>
</dbReference>
<dbReference type="SUPFAM" id="SSF54695">
    <property type="entry name" value="POZ domain"/>
    <property type="match status" value="1"/>
</dbReference>